<evidence type="ECO:0000256" key="3">
    <source>
        <dbReference type="ARBA" id="ARBA00008397"/>
    </source>
</evidence>
<evidence type="ECO:0000256" key="2">
    <source>
        <dbReference type="ARBA" id="ARBA00004892"/>
    </source>
</evidence>
<keyword evidence="8" id="KW-1185">Reference proteome</keyword>
<protein>
    <recommendedName>
        <fullName evidence="5">Uronate isomerase</fullName>
        <ecNumber evidence="4">5.3.1.12</ecNumber>
    </recommendedName>
</protein>
<dbReference type="PANTHER" id="PTHR30068:SF4">
    <property type="entry name" value="URONATE ISOMERASE"/>
    <property type="match status" value="1"/>
</dbReference>
<name>A0ABM8N5I9_9ENTR</name>
<comment type="catalytic activity">
    <reaction evidence="1">
        <text>D-glucuronate = D-fructuronate</text>
        <dbReference type="Rhea" id="RHEA:13049"/>
        <dbReference type="ChEBI" id="CHEBI:58720"/>
        <dbReference type="ChEBI" id="CHEBI:59863"/>
        <dbReference type="EC" id="5.3.1.12"/>
    </reaction>
</comment>
<evidence type="ECO:0000256" key="5">
    <source>
        <dbReference type="ARBA" id="ARBA00020555"/>
    </source>
</evidence>
<evidence type="ECO:0000256" key="4">
    <source>
        <dbReference type="ARBA" id="ARBA00012546"/>
    </source>
</evidence>
<gene>
    <name evidence="7" type="primary">uxaC_2</name>
    <name evidence="7" type="ORF">TML_05289</name>
</gene>
<dbReference type="SUPFAM" id="SSF51556">
    <property type="entry name" value="Metallo-dependent hydrolases"/>
    <property type="match status" value="1"/>
</dbReference>
<dbReference type="EC" id="5.3.1.12" evidence="4"/>
<keyword evidence="6 7" id="KW-0413">Isomerase</keyword>
<dbReference type="InterPro" id="IPR032466">
    <property type="entry name" value="Metal_Hydrolase"/>
</dbReference>
<dbReference type="Gene3D" id="1.10.2020.10">
    <property type="entry name" value="uronate isomerase, domain 2, chain A"/>
    <property type="match status" value="1"/>
</dbReference>
<evidence type="ECO:0000313" key="7">
    <source>
        <dbReference type="EMBL" id="CAC9253215.1"/>
    </source>
</evidence>
<comment type="caution">
    <text evidence="7">The sequence shown here is derived from an EMBL/GenBank/DDBJ whole genome shotgun (WGS) entry which is preliminary data.</text>
</comment>
<dbReference type="InterPro" id="IPR003766">
    <property type="entry name" value="Uronate_isomerase"/>
</dbReference>
<dbReference type="PANTHER" id="PTHR30068">
    <property type="entry name" value="URONATE ISOMERASE"/>
    <property type="match status" value="1"/>
</dbReference>
<accession>A0ABM8N5I9</accession>
<evidence type="ECO:0000256" key="1">
    <source>
        <dbReference type="ARBA" id="ARBA00001165"/>
    </source>
</evidence>
<comment type="similarity">
    <text evidence="3">Belongs to the metallo-dependent hydrolases superfamily. Uronate isomerase family.</text>
</comment>
<dbReference type="Proteomes" id="UP000837205">
    <property type="component" value="Unassembled WGS sequence"/>
</dbReference>
<dbReference type="GO" id="GO:0008880">
    <property type="term" value="F:glucuronate isomerase activity"/>
    <property type="evidence" value="ECO:0007669"/>
    <property type="project" value="UniProtKB-EC"/>
</dbReference>
<evidence type="ECO:0000313" key="8">
    <source>
        <dbReference type="Proteomes" id="UP000837205"/>
    </source>
</evidence>
<dbReference type="Pfam" id="PF02614">
    <property type="entry name" value="UxaC"/>
    <property type="match status" value="1"/>
</dbReference>
<evidence type="ECO:0000256" key="6">
    <source>
        <dbReference type="ARBA" id="ARBA00023235"/>
    </source>
</evidence>
<organism evidence="7 8">
    <name type="scientific">Citrobacter werkmanii</name>
    <dbReference type="NCBI Taxonomy" id="67827"/>
    <lineage>
        <taxon>Bacteria</taxon>
        <taxon>Pseudomonadati</taxon>
        <taxon>Pseudomonadota</taxon>
        <taxon>Gammaproteobacteria</taxon>
        <taxon>Enterobacterales</taxon>
        <taxon>Enterobacteriaceae</taxon>
        <taxon>Citrobacter</taxon>
        <taxon>Citrobacter freundii complex</taxon>
    </lineage>
</organism>
<comment type="pathway">
    <text evidence="2">Carbohydrate metabolism; pentose and glucuronate interconversion.</text>
</comment>
<sequence>MLYHRYAAVMPIYDFHCHLSPKEIAQDRRFENLGQIWLEGDHYKWRALRTAGG</sequence>
<dbReference type="Gene3D" id="3.20.20.140">
    <property type="entry name" value="Metal-dependent hydrolases"/>
    <property type="match status" value="1"/>
</dbReference>
<proteinExistence type="inferred from homology"/>
<reference evidence="7" key="1">
    <citation type="submission" date="2020-06" db="EMBL/GenBank/DDBJ databases">
        <authorList>
            <person name="Delgado-Blas J."/>
        </authorList>
    </citation>
    <scope>NUCLEOTIDE SEQUENCE</scope>
    <source>
        <strain evidence="7">BB1480</strain>
    </source>
</reference>
<dbReference type="EMBL" id="CAIIUA010000002">
    <property type="protein sequence ID" value="CAC9253215.1"/>
    <property type="molecule type" value="Genomic_DNA"/>
</dbReference>